<protein>
    <recommendedName>
        <fullName evidence="4">Carboxymuconolactone decarboxylase-like domain-containing protein</fullName>
    </recommendedName>
</protein>
<dbReference type="InParanoid" id="A0A1E5RB38"/>
<comment type="caution">
    <text evidence="2">The sequence shown here is derived from an EMBL/GenBank/DDBJ whole genome shotgun (WGS) entry which is preliminary data.</text>
</comment>
<evidence type="ECO:0000256" key="1">
    <source>
        <dbReference type="SAM" id="MobiDB-lite"/>
    </source>
</evidence>
<dbReference type="FunCoup" id="A0A1E5RB38">
    <property type="interactions" value="15"/>
</dbReference>
<dbReference type="AlphaFoldDB" id="A0A1E5RB38"/>
<dbReference type="Gene3D" id="1.20.1290.10">
    <property type="entry name" value="AhpD-like"/>
    <property type="match status" value="1"/>
</dbReference>
<dbReference type="STRING" id="56408.A0A1E5RB38"/>
<feature type="compositionally biased region" description="Acidic residues" evidence="1">
    <location>
        <begin position="117"/>
        <end position="131"/>
    </location>
</feature>
<evidence type="ECO:0008006" key="4">
    <source>
        <dbReference type="Google" id="ProtNLM"/>
    </source>
</evidence>
<keyword evidence="3" id="KW-1185">Reference proteome</keyword>
<dbReference type="PANTHER" id="PTHR28180">
    <property type="entry name" value="CONSERVED MITOCHONDRIAL PROTEIN-RELATED"/>
    <property type="match status" value="1"/>
</dbReference>
<dbReference type="SUPFAM" id="SSF69118">
    <property type="entry name" value="AhpD-like"/>
    <property type="match status" value="1"/>
</dbReference>
<proteinExistence type="predicted"/>
<dbReference type="Proteomes" id="UP000095728">
    <property type="component" value="Unassembled WGS sequence"/>
</dbReference>
<dbReference type="PANTHER" id="PTHR28180:SF2">
    <property type="entry name" value="PEROXISOMAL PROTEIN 2"/>
    <property type="match status" value="1"/>
</dbReference>
<dbReference type="OrthoDB" id="5537330at2759"/>
<evidence type="ECO:0000313" key="2">
    <source>
        <dbReference type="EMBL" id="OEJ84091.1"/>
    </source>
</evidence>
<accession>A0A1E5RB38</accession>
<dbReference type="InterPro" id="IPR052999">
    <property type="entry name" value="PTS1_Protein"/>
</dbReference>
<dbReference type="InterPro" id="IPR029032">
    <property type="entry name" value="AhpD-like"/>
</dbReference>
<feature type="region of interest" description="Disordered" evidence="1">
    <location>
        <begin position="111"/>
        <end position="138"/>
    </location>
</feature>
<evidence type="ECO:0000313" key="3">
    <source>
        <dbReference type="Proteomes" id="UP000095728"/>
    </source>
</evidence>
<dbReference type="EMBL" id="LPNM01000008">
    <property type="protein sequence ID" value="OEJ84091.1"/>
    <property type="molecule type" value="Genomic_DNA"/>
</dbReference>
<reference evidence="3" key="1">
    <citation type="journal article" date="2016" name="Genome Announc.">
        <title>Genome sequences of three species of Hanseniaspora isolated from spontaneous wine fermentations.</title>
        <authorList>
            <person name="Sternes P.R."/>
            <person name="Lee D."/>
            <person name="Kutyna D.R."/>
            <person name="Borneman A.R."/>
        </authorList>
    </citation>
    <scope>NUCLEOTIDE SEQUENCE [LARGE SCALE GENOMIC DNA]</scope>
    <source>
        <strain evidence="3">AWRI3579</strain>
    </source>
</reference>
<name>A0A1E5RB38_9ASCO</name>
<sequence length="272" mass="31228">MSVLTRSRLLYIQNSIPLQQRNNLQLSYIWYLSAAATLSICNQPQDVKTVYKYALLQDMDKSLDDDFQIKHFTPLQQHMTRKFKEALLKSSCIGGLPKAINSLHSVASAAATKEQDVGEEEEEEEEEEKDKEEDKFRFRSESPNFVRKSDYESESKEVILKRGNEHFRRLYSKVSDKIITKMNGTSPDLWYTVLSCCYGPILSNEEVLNDQESSIVVISSLIPQNVNPQLYGHLKGALNIDCDKNFINSVQNLSLEISEWCGIYLKEKSVRL</sequence>
<gene>
    <name evidence="2" type="ORF">AWRI3579_g3083</name>
</gene>
<organism evidence="2 3">
    <name type="scientific">Hanseniaspora osmophila</name>
    <dbReference type="NCBI Taxonomy" id="56408"/>
    <lineage>
        <taxon>Eukaryota</taxon>
        <taxon>Fungi</taxon>
        <taxon>Dikarya</taxon>
        <taxon>Ascomycota</taxon>
        <taxon>Saccharomycotina</taxon>
        <taxon>Saccharomycetes</taxon>
        <taxon>Saccharomycodales</taxon>
        <taxon>Saccharomycodaceae</taxon>
        <taxon>Hanseniaspora</taxon>
    </lineage>
</organism>